<reference evidence="2 3" key="1">
    <citation type="submission" date="2024-01" db="EMBL/GenBank/DDBJ databases">
        <title>Uliginosibacterium soil sp. nov.</title>
        <authorList>
            <person name="Lv Y."/>
        </authorList>
    </citation>
    <scope>NUCLEOTIDE SEQUENCE [LARGE SCALE GENOMIC DNA]</scope>
    <source>
        <strain evidence="2 3">H3</strain>
    </source>
</reference>
<accession>A0ABU6K043</accession>
<sequence length="70" mass="7942">MEEKRTGAVRTRWNRLCQNTHVCSECCALLFLLVAFGLATVGLHIGPLALVLMAILISGSDIYEWWKERH</sequence>
<evidence type="ECO:0000313" key="3">
    <source>
        <dbReference type="Proteomes" id="UP001331561"/>
    </source>
</evidence>
<gene>
    <name evidence="2" type="ORF">VVD49_04375</name>
</gene>
<keyword evidence="1" id="KW-0472">Membrane</keyword>
<name>A0ABU6K043_9RHOO</name>
<evidence type="ECO:0000313" key="2">
    <source>
        <dbReference type="EMBL" id="MEC5384944.1"/>
    </source>
</evidence>
<keyword evidence="1" id="KW-0812">Transmembrane</keyword>
<evidence type="ECO:0000256" key="1">
    <source>
        <dbReference type="SAM" id="Phobius"/>
    </source>
</evidence>
<keyword evidence="3" id="KW-1185">Reference proteome</keyword>
<dbReference type="Proteomes" id="UP001331561">
    <property type="component" value="Unassembled WGS sequence"/>
</dbReference>
<protein>
    <submittedName>
        <fullName evidence="2">Uncharacterized protein</fullName>
    </submittedName>
</protein>
<keyword evidence="1" id="KW-1133">Transmembrane helix</keyword>
<comment type="caution">
    <text evidence="2">The sequence shown here is derived from an EMBL/GenBank/DDBJ whole genome shotgun (WGS) entry which is preliminary data.</text>
</comment>
<feature type="transmembrane region" description="Helical" evidence="1">
    <location>
        <begin position="21"/>
        <end position="39"/>
    </location>
</feature>
<proteinExistence type="predicted"/>
<organism evidence="2 3">
    <name type="scientific">Uliginosibacterium silvisoli</name>
    <dbReference type="NCBI Taxonomy" id="3114758"/>
    <lineage>
        <taxon>Bacteria</taxon>
        <taxon>Pseudomonadati</taxon>
        <taxon>Pseudomonadota</taxon>
        <taxon>Betaproteobacteria</taxon>
        <taxon>Rhodocyclales</taxon>
        <taxon>Zoogloeaceae</taxon>
        <taxon>Uliginosibacterium</taxon>
    </lineage>
</organism>
<dbReference type="EMBL" id="JAYXHS010000001">
    <property type="protein sequence ID" value="MEC5384944.1"/>
    <property type="molecule type" value="Genomic_DNA"/>
</dbReference>
<dbReference type="RefSeq" id="WP_327597910.1">
    <property type="nucleotide sequence ID" value="NZ_JAYXHS010000001.1"/>
</dbReference>